<dbReference type="PANTHER" id="PTHR43877:SF2">
    <property type="entry name" value="AMINOALKYLPHOSPHONATE N-ACETYLTRANSFERASE-RELATED"/>
    <property type="match status" value="1"/>
</dbReference>
<organism evidence="4 5">
    <name type="scientific">Paraphotobacterium marinum</name>
    <dbReference type="NCBI Taxonomy" id="1755811"/>
    <lineage>
        <taxon>Bacteria</taxon>
        <taxon>Pseudomonadati</taxon>
        <taxon>Pseudomonadota</taxon>
        <taxon>Gammaproteobacteria</taxon>
        <taxon>Vibrionales</taxon>
        <taxon>Vibrionaceae</taxon>
        <taxon>Paraphotobacterium</taxon>
    </lineage>
</organism>
<evidence type="ECO:0000313" key="5">
    <source>
        <dbReference type="Proteomes" id="UP000242175"/>
    </source>
</evidence>
<dbReference type="InterPro" id="IPR050832">
    <property type="entry name" value="Bact_Acetyltransf"/>
</dbReference>
<name>A0A220VF87_9GAMM</name>
<dbReference type="KEGG" id="pmai:CF386_07630"/>
<dbReference type="Gene3D" id="3.40.630.30">
    <property type="match status" value="1"/>
</dbReference>
<evidence type="ECO:0000259" key="3">
    <source>
        <dbReference type="PROSITE" id="PS51186"/>
    </source>
</evidence>
<dbReference type="RefSeq" id="WP_089073838.1">
    <property type="nucleotide sequence ID" value="NZ_CBCSAM010000006.1"/>
</dbReference>
<feature type="domain" description="N-acetyltransferase" evidence="3">
    <location>
        <begin position="3"/>
        <end position="142"/>
    </location>
</feature>
<evidence type="ECO:0000313" key="4">
    <source>
        <dbReference type="EMBL" id="ASK78930.1"/>
    </source>
</evidence>
<dbReference type="CDD" id="cd04301">
    <property type="entry name" value="NAT_SF"/>
    <property type="match status" value="1"/>
</dbReference>
<proteinExistence type="predicted"/>
<sequence>MEIKIRQAQISDIKQLIPLIKELGYDLSPDELKQTIELQNKNSYEVNYIAEKEKNIIGLISCSVLRMFHHNYNTGRIVSLVVSSCERNQNIGEKLIQIAELYFKSLNCKKIEITTNNKREDAHRFYFNQNFEDTHKCLNKSL</sequence>
<dbReference type="PANTHER" id="PTHR43877">
    <property type="entry name" value="AMINOALKYLPHOSPHONATE N-ACETYLTRANSFERASE-RELATED-RELATED"/>
    <property type="match status" value="1"/>
</dbReference>
<accession>A0A220VF87</accession>
<dbReference type="OrthoDB" id="9797826at2"/>
<keyword evidence="1" id="KW-0808">Transferase</keyword>
<dbReference type="EMBL" id="CP022356">
    <property type="protein sequence ID" value="ASK78930.1"/>
    <property type="molecule type" value="Genomic_DNA"/>
</dbReference>
<dbReference type="AlphaFoldDB" id="A0A220VF87"/>
<keyword evidence="2" id="KW-0012">Acyltransferase</keyword>
<gene>
    <name evidence="4" type="ORF">CF386_07630</name>
</gene>
<dbReference type="SUPFAM" id="SSF55729">
    <property type="entry name" value="Acyl-CoA N-acyltransferases (Nat)"/>
    <property type="match status" value="1"/>
</dbReference>
<dbReference type="InterPro" id="IPR016181">
    <property type="entry name" value="Acyl_CoA_acyltransferase"/>
</dbReference>
<dbReference type="Pfam" id="PF00583">
    <property type="entry name" value="Acetyltransf_1"/>
    <property type="match status" value="1"/>
</dbReference>
<dbReference type="Proteomes" id="UP000242175">
    <property type="component" value="Chromosome small"/>
</dbReference>
<keyword evidence="5" id="KW-1185">Reference proteome</keyword>
<dbReference type="PROSITE" id="PS51186">
    <property type="entry name" value="GNAT"/>
    <property type="match status" value="1"/>
</dbReference>
<evidence type="ECO:0000256" key="1">
    <source>
        <dbReference type="ARBA" id="ARBA00022679"/>
    </source>
</evidence>
<dbReference type="InterPro" id="IPR000182">
    <property type="entry name" value="GNAT_dom"/>
</dbReference>
<evidence type="ECO:0000256" key="2">
    <source>
        <dbReference type="ARBA" id="ARBA00023315"/>
    </source>
</evidence>
<dbReference type="GO" id="GO:0016747">
    <property type="term" value="F:acyltransferase activity, transferring groups other than amino-acyl groups"/>
    <property type="evidence" value="ECO:0007669"/>
    <property type="project" value="InterPro"/>
</dbReference>
<reference evidence="4 5" key="1">
    <citation type="journal article" date="2016" name="Int. J. Syst. Evol. Microbiol.">
        <title>Paraphotobacterium marinum gen. nov., sp. nov., a member of the family Vibrionaceae, isolated from surface seawater.</title>
        <authorList>
            <person name="Huang Z."/>
            <person name="Dong C."/>
            <person name="Shao Z."/>
        </authorList>
    </citation>
    <scope>NUCLEOTIDE SEQUENCE [LARGE SCALE GENOMIC DNA]</scope>
    <source>
        <strain evidence="4 5">NSCS20N07D</strain>
    </source>
</reference>
<protein>
    <recommendedName>
        <fullName evidence="3">N-acetyltransferase domain-containing protein</fullName>
    </recommendedName>
</protein>